<evidence type="ECO:0000313" key="2">
    <source>
        <dbReference type="EMBL" id="SFD93381.1"/>
    </source>
</evidence>
<sequence length="408" mass="44525">MDHGSVKALRFAFVARIKRGWLWWTVSAGSIFVVLAVIAFFVFAPGIVERRMNQVVDTRLPAVDASTRELHDSLSIVDMHADTLMWDRDLLERSDRGHVDLPRLEEGNVGLQVFSSVSKSPRGQNYESNSADTDNITPLAIAQLQPPATWTSLLERSLYHAEKLSDAAARSDGRLVLIRTRADLDELVAAREAGERATGALFSVEGLHNLEGEQRNVEVLFDAGMRMASFAHFFDNEVVGSMHGIDKGGLTDLGRRVFDELEQRGVIVDIAHSSHRAVAEMLDRATKPVVYSHGGVQATCDVNRNLTDEEIRGVARTGGVVGIGYWDAAVCDTTPAAVVDAIEHVIDVGGIETAALGSDYDGSTTVGWDTSDIAVITRELRERGHSEADIAAIMGGNTIRVMREVLPR</sequence>
<dbReference type="SUPFAM" id="SSF51556">
    <property type="entry name" value="Metallo-dependent hydrolases"/>
    <property type="match status" value="1"/>
</dbReference>
<protein>
    <submittedName>
        <fullName evidence="2">Zn-dependent dipeptidase, dipeptidase homolog</fullName>
    </submittedName>
</protein>
<dbReference type="Proteomes" id="UP000198716">
    <property type="component" value="Unassembled WGS sequence"/>
</dbReference>
<dbReference type="PROSITE" id="PS51365">
    <property type="entry name" value="RENAL_DIPEPTIDASE_2"/>
    <property type="match status" value="1"/>
</dbReference>
<accession>A0A1I1WEC3</accession>
<dbReference type="GO" id="GO:0070573">
    <property type="term" value="F:metallodipeptidase activity"/>
    <property type="evidence" value="ECO:0007669"/>
    <property type="project" value="InterPro"/>
</dbReference>
<evidence type="ECO:0000256" key="1">
    <source>
        <dbReference type="SAM" id="Phobius"/>
    </source>
</evidence>
<dbReference type="Gene3D" id="3.20.20.140">
    <property type="entry name" value="Metal-dependent hydrolases"/>
    <property type="match status" value="1"/>
</dbReference>
<dbReference type="AlphaFoldDB" id="A0A1I1WEC3"/>
<proteinExistence type="predicted"/>
<feature type="transmembrane region" description="Helical" evidence="1">
    <location>
        <begin position="21"/>
        <end position="44"/>
    </location>
</feature>
<dbReference type="InterPro" id="IPR008257">
    <property type="entry name" value="Pept_M19"/>
</dbReference>
<reference evidence="3" key="1">
    <citation type="submission" date="2016-10" db="EMBL/GenBank/DDBJ databases">
        <authorList>
            <person name="Varghese N."/>
            <person name="Submissions S."/>
        </authorList>
    </citation>
    <scope>NUCLEOTIDE SEQUENCE [LARGE SCALE GENOMIC DNA]</scope>
    <source>
        <strain evidence="3">DSM 45004</strain>
    </source>
</reference>
<dbReference type="Pfam" id="PF01244">
    <property type="entry name" value="Peptidase_M19"/>
    <property type="match status" value="1"/>
</dbReference>
<dbReference type="PANTHER" id="PTHR10443:SF12">
    <property type="entry name" value="DIPEPTIDASE"/>
    <property type="match status" value="1"/>
</dbReference>
<keyword evidence="3" id="KW-1185">Reference proteome</keyword>
<dbReference type="InterPro" id="IPR032466">
    <property type="entry name" value="Metal_Hydrolase"/>
</dbReference>
<dbReference type="EMBL" id="FOMZ01000005">
    <property type="protein sequence ID" value="SFD93381.1"/>
    <property type="molecule type" value="Genomic_DNA"/>
</dbReference>
<evidence type="ECO:0000313" key="3">
    <source>
        <dbReference type="Proteomes" id="UP000198716"/>
    </source>
</evidence>
<gene>
    <name evidence="2" type="ORF">SAMN04487819_105191</name>
</gene>
<keyword evidence="1" id="KW-0472">Membrane</keyword>
<keyword evidence="1" id="KW-0812">Transmembrane</keyword>
<dbReference type="PANTHER" id="PTHR10443">
    <property type="entry name" value="MICROSOMAL DIPEPTIDASE"/>
    <property type="match status" value="1"/>
</dbReference>
<dbReference type="GO" id="GO:0006508">
    <property type="term" value="P:proteolysis"/>
    <property type="evidence" value="ECO:0007669"/>
    <property type="project" value="InterPro"/>
</dbReference>
<organism evidence="2 3">
    <name type="scientific">Actinopolyspora alba</name>
    <dbReference type="NCBI Taxonomy" id="673379"/>
    <lineage>
        <taxon>Bacteria</taxon>
        <taxon>Bacillati</taxon>
        <taxon>Actinomycetota</taxon>
        <taxon>Actinomycetes</taxon>
        <taxon>Actinopolysporales</taxon>
        <taxon>Actinopolysporaceae</taxon>
        <taxon>Actinopolyspora</taxon>
        <taxon>Actinopolyspora alba group</taxon>
    </lineage>
</organism>
<name>A0A1I1WEC3_9ACTN</name>
<keyword evidence="1" id="KW-1133">Transmembrane helix</keyword>